<proteinExistence type="predicted"/>
<dbReference type="Proteomes" id="UP000733379">
    <property type="component" value="Unassembled WGS sequence"/>
</dbReference>
<evidence type="ECO:0000256" key="1">
    <source>
        <dbReference type="SAM" id="MobiDB-lite"/>
    </source>
</evidence>
<name>A0ABS6B6T6_9NOCA</name>
<comment type="caution">
    <text evidence="2">The sequence shown here is derived from an EMBL/GenBank/DDBJ whole genome shotgun (WGS) entry which is preliminary data.</text>
</comment>
<evidence type="ECO:0008006" key="4">
    <source>
        <dbReference type="Google" id="ProtNLM"/>
    </source>
</evidence>
<dbReference type="RefSeq" id="WP_215922058.1">
    <property type="nucleotide sequence ID" value="NZ_JAHKNI010000012.1"/>
</dbReference>
<accession>A0ABS6B6T6</accession>
<feature type="region of interest" description="Disordered" evidence="1">
    <location>
        <begin position="26"/>
        <end position="86"/>
    </location>
</feature>
<protein>
    <recommendedName>
        <fullName evidence="4">DUF5709 domain-containing protein</fullName>
    </recommendedName>
</protein>
<evidence type="ECO:0000313" key="2">
    <source>
        <dbReference type="EMBL" id="MBU3066007.1"/>
    </source>
</evidence>
<keyword evidence="3" id="KW-1185">Reference proteome</keyword>
<gene>
    <name evidence="2" type="ORF">KO481_31385</name>
</gene>
<feature type="compositionally biased region" description="Basic and acidic residues" evidence="1">
    <location>
        <begin position="41"/>
        <end position="55"/>
    </location>
</feature>
<sequence>MTPWEQAHPRPLGERLAEEQLDLAAAAAAPEPPGQDELAEDSPRDDLVADFRWQDAEGLDPGSYADSLGIAADAPREPEQIRDPPD</sequence>
<dbReference type="EMBL" id="JAHKNI010000012">
    <property type="protein sequence ID" value="MBU3066007.1"/>
    <property type="molecule type" value="Genomic_DNA"/>
</dbReference>
<evidence type="ECO:0000313" key="3">
    <source>
        <dbReference type="Proteomes" id="UP000733379"/>
    </source>
</evidence>
<feature type="compositionally biased region" description="Basic and acidic residues" evidence="1">
    <location>
        <begin position="74"/>
        <end position="86"/>
    </location>
</feature>
<reference evidence="2 3" key="1">
    <citation type="submission" date="2021-06" db="EMBL/GenBank/DDBJ databases">
        <title>Actinomycetes sequencing.</title>
        <authorList>
            <person name="Shan Q."/>
        </authorList>
    </citation>
    <scope>NUCLEOTIDE SEQUENCE [LARGE SCALE GENOMIC DNA]</scope>
    <source>
        <strain evidence="2 3">NEAU-G5</strain>
    </source>
</reference>
<organism evidence="2 3">
    <name type="scientific">Nocardia albiluteola</name>
    <dbReference type="NCBI Taxonomy" id="2842303"/>
    <lineage>
        <taxon>Bacteria</taxon>
        <taxon>Bacillati</taxon>
        <taxon>Actinomycetota</taxon>
        <taxon>Actinomycetes</taxon>
        <taxon>Mycobacteriales</taxon>
        <taxon>Nocardiaceae</taxon>
        <taxon>Nocardia</taxon>
    </lineage>
</organism>